<feature type="transmembrane region" description="Helical" evidence="6">
    <location>
        <begin position="431"/>
        <end position="451"/>
    </location>
</feature>
<dbReference type="GO" id="GO:0022857">
    <property type="term" value="F:transmembrane transporter activity"/>
    <property type="evidence" value="ECO:0007669"/>
    <property type="project" value="InterPro"/>
</dbReference>
<dbReference type="PANTHER" id="PTHR23507">
    <property type="entry name" value="ZGC:174356"/>
    <property type="match status" value="1"/>
</dbReference>
<sequence>MVEKSSFRSAVDKLRSLPWRDLFYMFYIEPVVVMLIFAHMLSGVVMRNQIIYQTCKVIFNYNETDCRHLDDKDASPEIHAIETEIQSYVADMFLTRTLMESIVPAFCGLFIGSWSDHYGRKPLLVVSMIGFAGSALITAVICTLSSRQDINPWWYTIAAVPHSLLGGMCVFSVAAFCFLSDITDIKTRPYRMIAIEFLVFIALSSGSLLSSYVYEATSASITQGISAGILIAATLFIIVYLPESLNIRLEQDAKEEADKAEKDLPNIVCDTQLNAVCTIDKNRDLEKDVDPTIKDSELKPEPALDTVTDSKNVVLFGLKTNESTRETAASELCTTEIHLDDKKEPKPMESVPGNEKPETKSESEVQNVGLFSLTHIKEMFRTCCKPREHHAREIIWLVTLTMFMSMFVVDGGMTVMYLFVRQKFHWSVREFTFFETISQVVPMLGALIGFLMLRKVFGLSVVTLALLSLGSEILSNVTKGFAMLPWHMYLSIAFGIFRSIGGPMCRTIVSNIVPASDLGKIFSIKNVFQSFAPFVAAPLYTLIYQRSLSVCPGLFNFVSAALFLVAFVAIGFVWRYKFIHREHYGKLLK</sequence>
<dbReference type="SUPFAM" id="SSF103473">
    <property type="entry name" value="MFS general substrate transporter"/>
    <property type="match status" value="1"/>
</dbReference>
<organism evidence="7 8">
    <name type="scientific">Drosophila hydei</name>
    <name type="common">Fruit fly</name>
    <dbReference type="NCBI Taxonomy" id="7224"/>
    <lineage>
        <taxon>Eukaryota</taxon>
        <taxon>Metazoa</taxon>
        <taxon>Ecdysozoa</taxon>
        <taxon>Arthropoda</taxon>
        <taxon>Hexapoda</taxon>
        <taxon>Insecta</taxon>
        <taxon>Pterygota</taxon>
        <taxon>Neoptera</taxon>
        <taxon>Endopterygota</taxon>
        <taxon>Diptera</taxon>
        <taxon>Brachycera</taxon>
        <taxon>Muscomorpha</taxon>
        <taxon>Ephydroidea</taxon>
        <taxon>Drosophilidae</taxon>
        <taxon>Drosophila</taxon>
    </lineage>
</organism>
<feature type="region of interest" description="Disordered" evidence="5">
    <location>
        <begin position="339"/>
        <end position="363"/>
    </location>
</feature>
<evidence type="ECO:0000256" key="5">
    <source>
        <dbReference type="SAM" id="MobiDB-lite"/>
    </source>
</evidence>
<protein>
    <submittedName>
        <fullName evidence="8">Uncharacterized protein LOC111597884 isoform X1</fullName>
    </submittedName>
</protein>
<proteinExistence type="predicted"/>
<dbReference type="RefSeq" id="XP_023168585.2">
    <property type="nucleotide sequence ID" value="XM_023312817.2"/>
</dbReference>
<dbReference type="InterPro" id="IPR036259">
    <property type="entry name" value="MFS_trans_sf"/>
</dbReference>
<name>A0A6J1LQU6_DROHY</name>
<feature type="transmembrane region" description="Helical" evidence="6">
    <location>
        <begin position="192"/>
        <end position="214"/>
    </location>
</feature>
<keyword evidence="2 6" id="KW-0812">Transmembrane</keyword>
<evidence type="ECO:0000256" key="6">
    <source>
        <dbReference type="SAM" id="Phobius"/>
    </source>
</evidence>
<comment type="subcellular location">
    <subcellularLocation>
        <location evidence="1">Membrane</location>
        <topology evidence="1">Multi-pass membrane protein</topology>
    </subcellularLocation>
</comment>
<feature type="transmembrane region" description="Helical" evidence="6">
    <location>
        <begin position="456"/>
        <end position="474"/>
    </location>
</feature>
<dbReference type="OrthoDB" id="430300at2759"/>
<dbReference type="CDD" id="cd17386">
    <property type="entry name" value="MFS_SLC46"/>
    <property type="match status" value="1"/>
</dbReference>
<feature type="transmembrane region" description="Helical" evidence="6">
    <location>
        <begin position="526"/>
        <end position="543"/>
    </location>
</feature>
<feature type="transmembrane region" description="Helical" evidence="6">
    <location>
        <begin position="152"/>
        <end position="180"/>
    </location>
</feature>
<feature type="transmembrane region" description="Helical" evidence="6">
    <location>
        <begin position="555"/>
        <end position="574"/>
    </location>
</feature>
<dbReference type="Pfam" id="PF07690">
    <property type="entry name" value="MFS_1"/>
    <property type="match status" value="1"/>
</dbReference>
<dbReference type="KEGG" id="dhe:111597884"/>
<evidence type="ECO:0000256" key="1">
    <source>
        <dbReference type="ARBA" id="ARBA00004141"/>
    </source>
</evidence>
<dbReference type="GO" id="GO:0016020">
    <property type="term" value="C:membrane"/>
    <property type="evidence" value="ECO:0007669"/>
    <property type="project" value="UniProtKB-SubCell"/>
</dbReference>
<feature type="transmembrane region" description="Helical" evidence="6">
    <location>
        <begin position="394"/>
        <end position="419"/>
    </location>
</feature>
<dbReference type="Proteomes" id="UP000504633">
    <property type="component" value="Unplaced"/>
</dbReference>
<reference evidence="8" key="1">
    <citation type="submission" date="2025-08" db="UniProtKB">
        <authorList>
            <consortium name="RefSeq"/>
        </authorList>
    </citation>
    <scope>IDENTIFICATION</scope>
    <source>
        <strain evidence="8">15085-1641.00</strain>
        <tissue evidence="8">Whole body</tissue>
    </source>
</reference>
<feature type="transmembrane region" description="Helical" evidence="6">
    <location>
        <begin position="21"/>
        <end position="41"/>
    </location>
</feature>
<evidence type="ECO:0000313" key="8">
    <source>
        <dbReference type="RefSeq" id="XP_023168585.2"/>
    </source>
</evidence>
<accession>A0A6J1LQU6</accession>
<dbReference type="InterPro" id="IPR011701">
    <property type="entry name" value="MFS"/>
</dbReference>
<feature type="transmembrane region" description="Helical" evidence="6">
    <location>
        <begin position="486"/>
        <end position="505"/>
    </location>
</feature>
<feature type="transmembrane region" description="Helical" evidence="6">
    <location>
        <begin position="220"/>
        <end position="241"/>
    </location>
</feature>
<feature type="transmembrane region" description="Helical" evidence="6">
    <location>
        <begin position="123"/>
        <end position="146"/>
    </location>
</feature>
<evidence type="ECO:0000256" key="3">
    <source>
        <dbReference type="ARBA" id="ARBA00022989"/>
    </source>
</evidence>
<dbReference type="GeneID" id="111597884"/>
<keyword evidence="3 6" id="KW-1133">Transmembrane helix</keyword>
<dbReference type="OMA" id="HRKFYAE"/>
<evidence type="ECO:0000256" key="2">
    <source>
        <dbReference type="ARBA" id="ARBA00022692"/>
    </source>
</evidence>
<keyword evidence="4 6" id="KW-0472">Membrane</keyword>
<gene>
    <name evidence="8" type="primary">LOC111597884</name>
</gene>
<dbReference type="Gene3D" id="1.20.1250.20">
    <property type="entry name" value="MFS general substrate transporter like domains"/>
    <property type="match status" value="2"/>
</dbReference>
<keyword evidence="7" id="KW-1185">Reference proteome</keyword>
<dbReference type="PANTHER" id="PTHR23507:SF39">
    <property type="entry name" value="GH23453P-RELATED"/>
    <property type="match status" value="1"/>
</dbReference>
<evidence type="ECO:0000313" key="7">
    <source>
        <dbReference type="Proteomes" id="UP000504633"/>
    </source>
</evidence>
<evidence type="ECO:0000256" key="4">
    <source>
        <dbReference type="ARBA" id="ARBA00023136"/>
    </source>
</evidence>
<dbReference type="AlphaFoldDB" id="A0A6J1LQU6"/>